<evidence type="ECO:0000256" key="5">
    <source>
        <dbReference type="RuleBase" id="RU363032"/>
    </source>
</evidence>
<dbReference type="AlphaFoldDB" id="A0A4Z0D9W3"/>
<evidence type="ECO:0000256" key="2">
    <source>
        <dbReference type="ARBA" id="ARBA00022692"/>
    </source>
</evidence>
<feature type="transmembrane region" description="Helical" evidence="5">
    <location>
        <begin position="68"/>
        <end position="92"/>
    </location>
</feature>
<organism evidence="7 8">
    <name type="scientific">Soehngenia longivitae</name>
    <dbReference type="NCBI Taxonomy" id="2562294"/>
    <lineage>
        <taxon>Bacteria</taxon>
        <taxon>Bacillati</taxon>
        <taxon>Bacillota</taxon>
        <taxon>Tissierellia</taxon>
        <taxon>Tissierellales</taxon>
        <taxon>Tissierellaceae</taxon>
        <taxon>Soehngenia</taxon>
    </lineage>
</organism>
<keyword evidence="2 5" id="KW-0812">Transmembrane</keyword>
<evidence type="ECO:0000313" key="7">
    <source>
        <dbReference type="EMBL" id="TFZ41698.1"/>
    </source>
</evidence>
<comment type="caution">
    <text evidence="7">The sequence shown here is derived from an EMBL/GenBank/DDBJ whole genome shotgun (WGS) entry which is preliminary data.</text>
</comment>
<name>A0A4Z0D9W3_9FIRM</name>
<dbReference type="PANTHER" id="PTHR43496">
    <property type="entry name" value="PROTEIN LPLB"/>
    <property type="match status" value="1"/>
</dbReference>
<feature type="domain" description="ABC transmembrane type-1" evidence="6">
    <location>
        <begin position="353"/>
        <end position="543"/>
    </location>
</feature>
<keyword evidence="8" id="KW-1185">Reference proteome</keyword>
<dbReference type="OrthoDB" id="57323at2"/>
<dbReference type="SUPFAM" id="SSF161098">
    <property type="entry name" value="MetI-like"/>
    <property type="match status" value="2"/>
</dbReference>
<feature type="transmembrane region" description="Helical" evidence="5">
    <location>
        <begin position="522"/>
        <end position="543"/>
    </location>
</feature>
<evidence type="ECO:0000256" key="4">
    <source>
        <dbReference type="ARBA" id="ARBA00023136"/>
    </source>
</evidence>
<dbReference type="InterPro" id="IPR035906">
    <property type="entry name" value="MetI-like_sf"/>
</dbReference>
<dbReference type="RefSeq" id="WP_135269879.1">
    <property type="nucleotide sequence ID" value="NZ_SRIB01000001.1"/>
</dbReference>
<protein>
    <submittedName>
        <fullName evidence="7">Iron ABC transporter permease</fullName>
    </submittedName>
</protein>
<dbReference type="Gene3D" id="1.10.3720.10">
    <property type="entry name" value="MetI-like"/>
    <property type="match status" value="2"/>
</dbReference>
<dbReference type="EMBL" id="SRIB01000001">
    <property type="protein sequence ID" value="TFZ41698.1"/>
    <property type="molecule type" value="Genomic_DNA"/>
</dbReference>
<feature type="transmembrane region" description="Helical" evidence="5">
    <location>
        <begin position="357"/>
        <end position="376"/>
    </location>
</feature>
<dbReference type="InterPro" id="IPR000515">
    <property type="entry name" value="MetI-like"/>
</dbReference>
<feature type="domain" description="ABC transmembrane type-1" evidence="6">
    <location>
        <begin position="69"/>
        <end position="268"/>
    </location>
</feature>
<dbReference type="CDD" id="cd06261">
    <property type="entry name" value="TM_PBP2"/>
    <property type="match status" value="2"/>
</dbReference>
<reference evidence="7 8" key="1">
    <citation type="submission" date="2019-03" db="EMBL/GenBank/DDBJ databases">
        <title>Draft genome sequence data and analysis of a Fermenting Bacterium, Soehngenia longevitae strain 1933PT, isolated from petroleum reservoir in Azerbaijan.</title>
        <authorList>
            <person name="Grouzdev D.S."/>
            <person name="Bidzhieva S.K."/>
            <person name="Sokolova D.S."/>
            <person name="Tourova T.P."/>
            <person name="Poltaraus A.B."/>
            <person name="Nazina T.N."/>
        </authorList>
    </citation>
    <scope>NUCLEOTIDE SEQUENCE [LARGE SCALE GENOMIC DNA]</scope>
    <source>
        <strain evidence="7 8">1933P</strain>
    </source>
</reference>
<keyword evidence="5" id="KW-0813">Transport</keyword>
<dbReference type="PANTHER" id="PTHR43496:SF1">
    <property type="entry name" value="POLYGALACTURONAN_RHAMNOGALACTURONAN TRANSPORT SYSTEM PERMEASE PROTEIN YTEP"/>
    <property type="match status" value="1"/>
</dbReference>
<feature type="transmembrane region" description="Helical" evidence="5">
    <location>
        <begin position="21"/>
        <end position="48"/>
    </location>
</feature>
<dbReference type="GO" id="GO:0055085">
    <property type="term" value="P:transmembrane transport"/>
    <property type="evidence" value="ECO:0007669"/>
    <property type="project" value="InterPro"/>
</dbReference>
<dbReference type="GO" id="GO:0005886">
    <property type="term" value="C:plasma membrane"/>
    <property type="evidence" value="ECO:0007669"/>
    <property type="project" value="UniProtKB-SubCell"/>
</dbReference>
<evidence type="ECO:0000256" key="3">
    <source>
        <dbReference type="ARBA" id="ARBA00022989"/>
    </source>
</evidence>
<feature type="transmembrane region" description="Helical" evidence="5">
    <location>
        <begin position="388"/>
        <end position="410"/>
    </location>
</feature>
<proteinExistence type="inferred from homology"/>
<feature type="transmembrane region" description="Helical" evidence="5">
    <location>
        <begin position="104"/>
        <end position="128"/>
    </location>
</feature>
<evidence type="ECO:0000256" key="1">
    <source>
        <dbReference type="ARBA" id="ARBA00004141"/>
    </source>
</evidence>
<feature type="transmembrane region" description="Helical" evidence="5">
    <location>
        <begin position="479"/>
        <end position="502"/>
    </location>
</feature>
<dbReference type="PROSITE" id="PS50928">
    <property type="entry name" value="ABC_TM1"/>
    <property type="match status" value="2"/>
</dbReference>
<evidence type="ECO:0000259" key="6">
    <source>
        <dbReference type="PROSITE" id="PS50928"/>
    </source>
</evidence>
<keyword evidence="4 5" id="KW-0472">Membrane</keyword>
<gene>
    <name evidence="7" type="ORF">E4100_00765</name>
</gene>
<comment type="subcellular location">
    <subcellularLocation>
        <location evidence="5">Cell membrane</location>
        <topology evidence="5">Multi-pass membrane protein</topology>
    </subcellularLocation>
    <subcellularLocation>
        <location evidence="1">Membrane</location>
        <topology evidence="1">Multi-pass membrane protein</topology>
    </subcellularLocation>
</comment>
<evidence type="ECO:0000313" key="8">
    <source>
        <dbReference type="Proteomes" id="UP000298381"/>
    </source>
</evidence>
<dbReference type="Proteomes" id="UP000298381">
    <property type="component" value="Unassembled WGS sequence"/>
</dbReference>
<feature type="transmembrane region" description="Helical" evidence="5">
    <location>
        <begin position="247"/>
        <end position="268"/>
    </location>
</feature>
<comment type="similarity">
    <text evidence="5">Belongs to the binding-protein-dependent transport system permease family.</text>
</comment>
<keyword evidence="3 5" id="KW-1133">Transmembrane helix</keyword>
<feature type="transmembrane region" description="Helical" evidence="5">
    <location>
        <begin position="148"/>
        <end position="171"/>
    </location>
</feature>
<accession>A0A4Z0D9W3</accession>
<sequence length="561" mass="61897">MGNSLLRASKLDVLISKIKENIVFIIIYALILLFILWPIIAVVFNSIYVDGRFTLEAYSNLTFKSTKLLYNSFIVAFSSASIALIISTIIAIYVTFTKGHLKKFIMIVLLVSMISPPYVDSLSFIILFGKRGLITYKLLGLNINPYGFWGIVVMETLANIPRATLFIIMAMKSIDKNIIHASRDLGSDELSMLRSIILPISKHGLLSAFFISFVTSLSDFGTPLVIGGGFNVFATEAYLNITGVSDIPLASAMSIYLVIPSLIFFILYRKEMTRDQVYSYQIADLQQQDVENYIDLPKAINFIIKLITCMFLLIVVVKYTTILLGSFLSFTGGDVSFTLKHFEKIDFAKLSSFKRSIQYSLISGIVGSIIGILLSYGINRNKIFGKNFIDFVATLPYMMPGTLFGISYILAFKNPPLLLIGTSSIVILNCIFKQIPISSKAGAQVLKKINPEIENAAKDCGASNFHLLKDVILPLLSPAFLTSFINIFSSTMVTIGALIFLVSPGKEVATVQLFSAIKEGNLGVGSILANMIIFTTIIVNLSMSALLKGKFRRGESDVYGD</sequence>
<feature type="transmembrane region" description="Helical" evidence="5">
    <location>
        <begin position="306"/>
        <end position="330"/>
    </location>
</feature>
<dbReference type="Pfam" id="PF00528">
    <property type="entry name" value="BPD_transp_1"/>
    <property type="match status" value="2"/>
</dbReference>